<gene>
    <name evidence="2" type="ORF">NCTC10296_00541</name>
</gene>
<organism evidence="2 3">
    <name type="scientific">Neisseria canis</name>
    <dbReference type="NCBI Taxonomy" id="493"/>
    <lineage>
        <taxon>Bacteria</taxon>
        <taxon>Pseudomonadati</taxon>
        <taxon>Pseudomonadota</taxon>
        <taxon>Betaproteobacteria</taxon>
        <taxon>Neisseriales</taxon>
        <taxon>Neisseriaceae</taxon>
        <taxon>Neisseria</taxon>
    </lineage>
</organism>
<keyword evidence="1" id="KW-0472">Membrane</keyword>
<dbReference type="AlphaFoldDB" id="A0A448D6A3"/>
<keyword evidence="1" id="KW-1133">Transmembrane helix</keyword>
<accession>A0A448D6A3</accession>
<protein>
    <submittedName>
        <fullName evidence="2">Uncharacterized protein</fullName>
    </submittedName>
</protein>
<feature type="transmembrane region" description="Helical" evidence="1">
    <location>
        <begin position="126"/>
        <end position="144"/>
    </location>
</feature>
<proteinExistence type="predicted"/>
<dbReference type="KEGG" id="nci:NCTC10296_00541"/>
<sequence>MNQTENNQADALSKIPGKSLGYKKMLWLLFLFGGPVGGLAFSLLISVLSVFEDGASIPESWESPLFYVWFVLLGWPMGVGSALLTGIVAAMFGLSKGLCGSVLMTLAGAVVSLVYGAIMVGLQNSIFMYTPSGALSALLFSIWLPHSGDGNMKKEPA</sequence>
<feature type="transmembrane region" description="Helical" evidence="1">
    <location>
        <begin position="66"/>
        <end position="94"/>
    </location>
</feature>
<dbReference type="Proteomes" id="UP000279284">
    <property type="component" value="Chromosome"/>
</dbReference>
<keyword evidence="1" id="KW-0812">Transmembrane</keyword>
<name>A0A448D6A3_9NEIS</name>
<evidence type="ECO:0000313" key="3">
    <source>
        <dbReference type="Proteomes" id="UP000279284"/>
    </source>
</evidence>
<reference evidence="2 3" key="1">
    <citation type="submission" date="2018-12" db="EMBL/GenBank/DDBJ databases">
        <authorList>
            <consortium name="Pathogen Informatics"/>
        </authorList>
    </citation>
    <scope>NUCLEOTIDE SEQUENCE [LARGE SCALE GENOMIC DNA]</scope>
    <source>
        <strain evidence="2 3">NCTC10296</strain>
    </source>
</reference>
<feature type="transmembrane region" description="Helical" evidence="1">
    <location>
        <begin position="101"/>
        <end position="120"/>
    </location>
</feature>
<evidence type="ECO:0000256" key="1">
    <source>
        <dbReference type="SAM" id="Phobius"/>
    </source>
</evidence>
<dbReference type="EMBL" id="LR134313">
    <property type="protein sequence ID" value="VEE99826.1"/>
    <property type="molecule type" value="Genomic_DNA"/>
</dbReference>
<evidence type="ECO:0000313" key="2">
    <source>
        <dbReference type="EMBL" id="VEE99826.1"/>
    </source>
</evidence>
<feature type="transmembrane region" description="Helical" evidence="1">
    <location>
        <begin position="26"/>
        <end position="51"/>
    </location>
</feature>
<keyword evidence="3" id="KW-1185">Reference proteome</keyword>